<comment type="pathway">
    <text evidence="1">Carbohydrate acid metabolism.</text>
</comment>
<evidence type="ECO:0000256" key="2">
    <source>
        <dbReference type="ARBA" id="ARBA00008420"/>
    </source>
</evidence>
<proteinExistence type="inferred from homology"/>
<sequence>MERKDKFIVILVGVCGSGKSVVGEKVAQKLNIPFYDADAVFSEQLISDKQNTNAESSTWLPAITALIKEEFLKNGCVVSCSILKKEQRLQLAQDLDLPIDWVFMKGTYDEINQRLDKGLSQHQTESSLESDFQLLEIPKRALTVDISYSEQEMVDTILKYLARKYG</sequence>
<keyword evidence="7" id="KW-0067">ATP-binding</keyword>
<dbReference type="GO" id="GO:0005524">
    <property type="term" value="F:ATP binding"/>
    <property type="evidence" value="ECO:0007669"/>
    <property type="project" value="UniProtKB-KW"/>
</dbReference>
<name>A0A7X2ZR07_9FLAO</name>
<comment type="caution">
    <text evidence="9">The sequence shown here is derived from an EMBL/GenBank/DDBJ whole genome shotgun (WGS) entry which is preliminary data.</text>
</comment>
<dbReference type="EC" id="2.7.1.12" evidence="3"/>
<dbReference type="Gene3D" id="3.40.50.300">
    <property type="entry name" value="P-loop containing nucleotide triphosphate hydrolases"/>
    <property type="match status" value="1"/>
</dbReference>
<dbReference type="InterPro" id="IPR006001">
    <property type="entry name" value="Therm_gnt_kin"/>
</dbReference>
<organism evidence="9 10">
    <name type="scientific">Zobellia amurskyensis</name>
    <dbReference type="NCBI Taxonomy" id="248905"/>
    <lineage>
        <taxon>Bacteria</taxon>
        <taxon>Pseudomonadati</taxon>
        <taxon>Bacteroidota</taxon>
        <taxon>Flavobacteriia</taxon>
        <taxon>Flavobacteriales</taxon>
        <taxon>Flavobacteriaceae</taxon>
        <taxon>Zobellia</taxon>
    </lineage>
</organism>
<keyword evidence="6" id="KW-0418">Kinase</keyword>
<dbReference type="Pfam" id="PF01202">
    <property type="entry name" value="SKI"/>
    <property type="match status" value="1"/>
</dbReference>
<dbReference type="InterPro" id="IPR031322">
    <property type="entry name" value="Shikimate/glucono_kinase"/>
</dbReference>
<evidence type="ECO:0000256" key="4">
    <source>
        <dbReference type="ARBA" id="ARBA00022679"/>
    </source>
</evidence>
<dbReference type="GO" id="GO:0005975">
    <property type="term" value="P:carbohydrate metabolic process"/>
    <property type="evidence" value="ECO:0007669"/>
    <property type="project" value="InterPro"/>
</dbReference>
<dbReference type="GO" id="GO:0005737">
    <property type="term" value="C:cytoplasm"/>
    <property type="evidence" value="ECO:0007669"/>
    <property type="project" value="TreeGrafter"/>
</dbReference>
<evidence type="ECO:0000256" key="3">
    <source>
        <dbReference type="ARBA" id="ARBA00012054"/>
    </source>
</evidence>
<keyword evidence="10" id="KW-1185">Reference proteome</keyword>
<comment type="similarity">
    <text evidence="2">Belongs to the gluconokinase GntK/GntV family.</text>
</comment>
<evidence type="ECO:0000313" key="10">
    <source>
        <dbReference type="Proteomes" id="UP000540519"/>
    </source>
</evidence>
<dbReference type="Proteomes" id="UP000540519">
    <property type="component" value="Unassembled WGS sequence"/>
</dbReference>
<keyword evidence="5" id="KW-0547">Nucleotide-binding</keyword>
<dbReference type="RefSeq" id="WP_038238429.1">
    <property type="nucleotide sequence ID" value="NZ_RCNR01000004.1"/>
</dbReference>
<keyword evidence="4" id="KW-0808">Transferase</keyword>
<evidence type="ECO:0000256" key="1">
    <source>
        <dbReference type="ARBA" id="ARBA00004761"/>
    </source>
</evidence>
<dbReference type="PANTHER" id="PTHR43442:SF3">
    <property type="entry name" value="GLUCONOKINASE-RELATED"/>
    <property type="match status" value="1"/>
</dbReference>
<dbReference type="InterPro" id="IPR027417">
    <property type="entry name" value="P-loop_NTPase"/>
</dbReference>
<dbReference type="EMBL" id="RCNR01000004">
    <property type="protein sequence ID" value="MUH34753.1"/>
    <property type="molecule type" value="Genomic_DNA"/>
</dbReference>
<accession>A0A7X2ZR07</accession>
<dbReference type="PANTHER" id="PTHR43442">
    <property type="entry name" value="GLUCONOKINASE-RELATED"/>
    <property type="match status" value="1"/>
</dbReference>
<dbReference type="AlphaFoldDB" id="A0A7X2ZR07"/>
<dbReference type="OrthoDB" id="1440194at2"/>
<evidence type="ECO:0000256" key="7">
    <source>
        <dbReference type="ARBA" id="ARBA00022840"/>
    </source>
</evidence>
<gene>
    <name evidence="9" type="ORF">D9O36_02765</name>
</gene>
<dbReference type="GO" id="GO:0046316">
    <property type="term" value="F:gluconokinase activity"/>
    <property type="evidence" value="ECO:0007669"/>
    <property type="project" value="UniProtKB-EC"/>
</dbReference>
<evidence type="ECO:0000256" key="5">
    <source>
        <dbReference type="ARBA" id="ARBA00022741"/>
    </source>
</evidence>
<reference evidence="9 10" key="1">
    <citation type="journal article" date="2019" name="Mar. Drugs">
        <title>Comparative Genomics and CAZyme Genome Repertoires of Marine Zobellia amurskyensis KMM 3526(T) and Zobellia laminariae KMM 3676(T).</title>
        <authorList>
            <person name="Chernysheva N."/>
            <person name="Bystritskaya E."/>
            <person name="Stenkova A."/>
            <person name="Golovkin I."/>
            <person name="Nedashkovskaya O."/>
            <person name="Isaeva M."/>
        </authorList>
    </citation>
    <scope>NUCLEOTIDE SEQUENCE [LARGE SCALE GENOMIC DNA]</scope>
    <source>
        <strain evidence="9 10">KMM 3526</strain>
    </source>
</reference>
<dbReference type="SUPFAM" id="SSF52540">
    <property type="entry name" value="P-loop containing nucleoside triphosphate hydrolases"/>
    <property type="match status" value="1"/>
</dbReference>
<evidence type="ECO:0000256" key="8">
    <source>
        <dbReference type="ARBA" id="ARBA00048090"/>
    </source>
</evidence>
<evidence type="ECO:0000313" key="9">
    <source>
        <dbReference type="EMBL" id="MUH34753.1"/>
    </source>
</evidence>
<evidence type="ECO:0000256" key="6">
    <source>
        <dbReference type="ARBA" id="ARBA00022777"/>
    </source>
</evidence>
<protein>
    <recommendedName>
        <fullName evidence="3">gluconokinase</fullName>
        <ecNumber evidence="3">2.7.1.12</ecNumber>
    </recommendedName>
</protein>
<comment type="catalytic activity">
    <reaction evidence="8">
        <text>D-gluconate + ATP = 6-phospho-D-gluconate + ADP + H(+)</text>
        <dbReference type="Rhea" id="RHEA:19433"/>
        <dbReference type="ChEBI" id="CHEBI:15378"/>
        <dbReference type="ChEBI" id="CHEBI:18391"/>
        <dbReference type="ChEBI" id="CHEBI:30616"/>
        <dbReference type="ChEBI" id="CHEBI:58759"/>
        <dbReference type="ChEBI" id="CHEBI:456216"/>
        <dbReference type="EC" id="2.7.1.12"/>
    </reaction>
</comment>